<keyword evidence="1" id="KW-0472">Membrane</keyword>
<dbReference type="Pfam" id="PF04304">
    <property type="entry name" value="DUF454"/>
    <property type="match status" value="1"/>
</dbReference>
<feature type="transmembrane region" description="Helical" evidence="1">
    <location>
        <begin position="31"/>
        <end position="58"/>
    </location>
</feature>
<name>A0A517ZPM4_9PLAN</name>
<dbReference type="GO" id="GO:0005886">
    <property type="term" value="C:plasma membrane"/>
    <property type="evidence" value="ECO:0007669"/>
    <property type="project" value="TreeGrafter"/>
</dbReference>
<dbReference type="PANTHER" id="PTHR35813">
    <property type="entry name" value="INNER MEMBRANE PROTEIN YBAN"/>
    <property type="match status" value="1"/>
</dbReference>
<protein>
    <submittedName>
        <fullName evidence="2">Inner membrane protein YbaN</fullName>
    </submittedName>
</protein>
<keyword evidence="3" id="KW-1185">Reference proteome</keyword>
<dbReference type="KEGG" id="sdyn:Mal52_29100"/>
<dbReference type="AlphaFoldDB" id="A0A517ZPM4"/>
<organism evidence="2 3">
    <name type="scientific">Symmachiella dynata</name>
    <dbReference type="NCBI Taxonomy" id="2527995"/>
    <lineage>
        <taxon>Bacteria</taxon>
        <taxon>Pseudomonadati</taxon>
        <taxon>Planctomycetota</taxon>
        <taxon>Planctomycetia</taxon>
        <taxon>Planctomycetales</taxon>
        <taxon>Planctomycetaceae</taxon>
        <taxon>Symmachiella</taxon>
    </lineage>
</organism>
<feature type="transmembrane region" description="Helical" evidence="1">
    <location>
        <begin position="91"/>
        <end position="110"/>
    </location>
</feature>
<reference evidence="2 3" key="1">
    <citation type="submission" date="2019-02" db="EMBL/GenBank/DDBJ databases">
        <title>Deep-cultivation of Planctomycetes and their phenomic and genomic characterization uncovers novel biology.</title>
        <authorList>
            <person name="Wiegand S."/>
            <person name="Jogler M."/>
            <person name="Boedeker C."/>
            <person name="Pinto D."/>
            <person name="Vollmers J."/>
            <person name="Rivas-Marin E."/>
            <person name="Kohn T."/>
            <person name="Peeters S.H."/>
            <person name="Heuer A."/>
            <person name="Rast P."/>
            <person name="Oberbeckmann S."/>
            <person name="Bunk B."/>
            <person name="Jeske O."/>
            <person name="Meyerdierks A."/>
            <person name="Storesund J.E."/>
            <person name="Kallscheuer N."/>
            <person name="Luecker S."/>
            <person name="Lage O.M."/>
            <person name="Pohl T."/>
            <person name="Merkel B.J."/>
            <person name="Hornburger P."/>
            <person name="Mueller R.-W."/>
            <person name="Bruemmer F."/>
            <person name="Labrenz M."/>
            <person name="Spormann A.M."/>
            <person name="Op den Camp H."/>
            <person name="Overmann J."/>
            <person name="Amann R."/>
            <person name="Jetten M.S.M."/>
            <person name="Mascher T."/>
            <person name="Medema M.H."/>
            <person name="Devos D.P."/>
            <person name="Kaster A.-K."/>
            <person name="Ovreas L."/>
            <person name="Rohde M."/>
            <person name="Galperin M.Y."/>
            <person name="Jogler C."/>
        </authorList>
    </citation>
    <scope>NUCLEOTIDE SEQUENCE [LARGE SCALE GENOMIC DNA]</scope>
    <source>
        <strain evidence="2 3">Mal52</strain>
    </source>
</reference>
<evidence type="ECO:0000313" key="2">
    <source>
        <dbReference type="EMBL" id="QDU44429.1"/>
    </source>
</evidence>
<dbReference type="PANTHER" id="PTHR35813:SF1">
    <property type="entry name" value="INNER MEMBRANE PROTEIN YBAN"/>
    <property type="match status" value="1"/>
</dbReference>
<keyword evidence="1" id="KW-0812">Transmembrane</keyword>
<evidence type="ECO:0000313" key="3">
    <source>
        <dbReference type="Proteomes" id="UP000319383"/>
    </source>
</evidence>
<feature type="transmembrane region" description="Helical" evidence="1">
    <location>
        <begin position="116"/>
        <end position="134"/>
    </location>
</feature>
<gene>
    <name evidence="2" type="primary">ybaN</name>
    <name evidence="2" type="ORF">Mal52_29100</name>
</gene>
<accession>A0A517ZPM4</accession>
<evidence type="ECO:0000256" key="1">
    <source>
        <dbReference type="SAM" id="Phobius"/>
    </source>
</evidence>
<dbReference type="InterPro" id="IPR007401">
    <property type="entry name" value="DUF454"/>
</dbReference>
<dbReference type="RefSeq" id="WP_197534901.1">
    <property type="nucleotide sequence ID" value="NZ_CP036276.1"/>
</dbReference>
<proteinExistence type="predicted"/>
<sequence>MCDHNDLSSPDRISVATGPRRVVYLLAAGGFFALGVAGILLPGLPTTPFLLLTSYFLLRSSPSLNERLTHSRFLGPILQDWHARRGVRQSVKLRAIALVVIMLAVTIYLGNMPAPLATVVLALGGVGLTVIALLPSISTTNNHAAVKTAAITDPVD</sequence>
<keyword evidence="1" id="KW-1133">Transmembrane helix</keyword>
<dbReference type="Proteomes" id="UP000319383">
    <property type="component" value="Chromosome"/>
</dbReference>
<dbReference type="EMBL" id="CP036276">
    <property type="protein sequence ID" value="QDU44429.1"/>
    <property type="molecule type" value="Genomic_DNA"/>
</dbReference>